<comment type="caution">
    <text evidence="1">The sequence shown here is derived from an EMBL/GenBank/DDBJ whole genome shotgun (WGS) entry which is preliminary data.</text>
</comment>
<accession>A0A125PW67</accession>
<evidence type="ECO:0000313" key="2">
    <source>
        <dbReference type="Proteomes" id="UP000055854"/>
    </source>
</evidence>
<protein>
    <submittedName>
        <fullName evidence="1">Transposase</fullName>
    </submittedName>
</protein>
<sequence>MAGLLCLKHAYALSDEAVCALQFKRMRRVLRRQRRLLGRVIRDIVRKRQTLEDTAQQQRRGWVERAERLWRQRRKHKRYALHAPEMECLGKGKARRPYEFAVKVGMAVTAKKGRSTGWTAAGSRARKAMR</sequence>
<name>A0A125PW67_XANCT</name>
<proteinExistence type="predicted"/>
<dbReference type="AlphaFoldDB" id="A0A125PW67"/>
<evidence type="ECO:0000313" key="1">
    <source>
        <dbReference type="EMBL" id="KWV15486.1"/>
    </source>
</evidence>
<dbReference type="Proteomes" id="UP000055854">
    <property type="component" value="Unassembled WGS sequence"/>
</dbReference>
<dbReference type="PANTHER" id="PTHR33803:SF3">
    <property type="entry name" value="BLL1974 PROTEIN"/>
    <property type="match status" value="1"/>
</dbReference>
<reference evidence="1 2" key="1">
    <citation type="submission" date="2015-11" db="EMBL/GenBank/DDBJ databases">
        <title>Long Read and Single Molecule DNA Sequencing Simplifies Genome Assembly and TAL Effector Gene Analysis of Xanthomonas translucens.</title>
        <authorList>
            <person name="Peng Z."/>
            <person name="Hu Y."/>
            <person name="Xie J."/>
            <person name="Potnis N."/>
            <person name="Akhunova A."/>
            <person name="Jones J."/>
            <person name="Liu Z."/>
            <person name="White F."/>
            <person name="Liu S."/>
        </authorList>
    </citation>
    <scope>NUCLEOTIDE SEQUENCE [LARGE SCALE GENOMIC DNA]</scope>
    <source>
        <strain evidence="1 2">B1</strain>
    </source>
</reference>
<dbReference type="EMBL" id="LNTA01000059">
    <property type="protein sequence ID" value="KWV15486.1"/>
    <property type="molecule type" value="Genomic_DNA"/>
</dbReference>
<gene>
    <name evidence="1" type="ORF">ATB53_11685</name>
</gene>
<dbReference type="PANTHER" id="PTHR33803">
    <property type="entry name" value="IS1478 TRANSPOSASE"/>
    <property type="match status" value="1"/>
</dbReference>
<organism evidence="1 2">
    <name type="scientific">Xanthomonas campestris pv. translucens</name>
    <dbReference type="NCBI Taxonomy" id="343"/>
    <lineage>
        <taxon>Bacteria</taxon>
        <taxon>Pseudomonadati</taxon>
        <taxon>Pseudomonadota</taxon>
        <taxon>Gammaproteobacteria</taxon>
        <taxon>Lysobacterales</taxon>
        <taxon>Lysobacteraceae</taxon>
        <taxon>Xanthomonas</taxon>
        <taxon>Xanthomonas translucens group</taxon>
    </lineage>
</organism>